<dbReference type="InterPro" id="IPR036691">
    <property type="entry name" value="Endo/exonu/phosph_ase_sf"/>
</dbReference>
<keyword evidence="5" id="KW-1185">Reference proteome</keyword>
<dbReference type="GO" id="GO:0004519">
    <property type="term" value="F:endonuclease activity"/>
    <property type="evidence" value="ECO:0007669"/>
    <property type="project" value="UniProtKB-KW"/>
</dbReference>
<dbReference type="Proteomes" id="UP000308652">
    <property type="component" value="Unassembled WGS sequence"/>
</dbReference>
<reference evidence="4 5" key="1">
    <citation type="journal article" date="2019" name="Nat. Ecol. Evol.">
        <title>Megaphylogeny resolves global patterns of mushroom evolution.</title>
        <authorList>
            <person name="Varga T."/>
            <person name="Krizsan K."/>
            <person name="Foldi C."/>
            <person name="Dima B."/>
            <person name="Sanchez-Garcia M."/>
            <person name="Sanchez-Ramirez S."/>
            <person name="Szollosi G.J."/>
            <person name="Szarkandi J.G."/>
            <person name="Papp V."/>
            <person name="Albert L."/>
            <person name="Andreopoulos W."/>
            <person name="Angelini C."/>
            <person name="Antonin V."/>
            <person name="Barry K.W."/>
            <person name="Bougher N.L."/>
            <person name="Buchanan P."/>
            <person name="Buyck B."/>
            <person name="Bense V."/>
            <person name="Catcheside P."/>
            <person name="Chovatia M."/>
            <person name="Cooper J."/>
            <person name="Damon W."/>
            <person name="Desjardin D."/>
            <person name="Finy P."/>
            <person name="Geml J."/>
            <person name="Haridas S."/>
            <person name="Hughes K."/>
            <person name="Justo A."/>
            <person name="Karasinski D."/>
            <person name="Kautmanova I."/>
            <person name="Kiss B."/>
            <person name="Kocsube S."/>
            <person name="Kotiranta H."/>
            <person name="LaButti K.M."/>
            <person name="Lechner B.E."/>
            <person name="Liimatainen K."/>
            <person name="Lipzen A."/>
            <person name="Lukacs Z."/>
            <person name="Mihaltcheva S."/>
            <person name="Morgado L.N."/>
            <person name="Niskanen T."/>
            <person name="Noordeloos M.E."/>
            <person name="Ohm R.A."/>
            <person name="Ortiz-Santana B."/>
            <person name="Ovrebo C."/>
            <person name="Racz N."/>
            <person name="Riley R."/>
            <person name="Savchenko A."/>
            <person name="Shiryaev A."/>
            <person name="Soop K."/>
            <person name="Spirin V."/>
            <person name="Szebenyi C."/>
            <person name="Tomsovsky M."/>
            <person name="Tulloss R.E."/>
            <person name="Uehling J."/>
            <person name="Grigoriev I.V."/>
            <person name="Vagvolgyi C."/>
            <person name="Papp T."/>
            <person name="Martin F.M."/>
            <person name="Miettinen O."/>
            <person name="Hibbett D.S."/>
            <person name="Nagy L.G."/>
        </authorList>
    </citation>
    <scope>NUCLEOTIDE SEQUENCE [LARGE SCALE GENOMIC DNA]</scope>
    <source>
        <strain evidence="4 5">CBS 166.37</strain>
    </source>
</reference>
<dbReference type="STRING" id="68775.A0A5C3MB93"/>
<dbReference type="PANTHER" id="PTHR12121:SF45">
    <property type="entry name" value="NOCTURNIN"/>
    <property type="match status" value="1"/>
</dbReference>
<dbReference type="InterPro" id="IPR005135">
    <property type="entry name" value="Endo/exonuclease/phosphatase"/>
</dbReference>
<dbReference type="EMBL" id="ML213595">
    <property type="protein sequence ID" value="TFK41068.1"/>
    <property type="molecule type" value="Genomic_DNA"/>
</dbReference>
<keyword evidence="4" id="KW-0269">Exonuclease</keyword>
<accession>A0A5C3MB93</accession>
<comment type="similarity">
    <text evidence="1">Belongs to the CCR4/nocturin family.</text>
</comment>
<evidence type="ECO:0000313" key="5">
    <source>
        <dbReference type="Proteomes" id="UP000308652"/>
    </source>
</evidence>
<feature type="domain" description="Endonuclease/exonuclease/phosphatase" evidence="3">
    <location>
        <begin position="68"/>
        <end position="431"/>
    </location>
</feature>
<proteinExistence type="inferred from homology"/>
<evidence type="ECO:0000259" key="3">
    <source>
        <dbReference type="Pfam" id="PF03372"/>
    </source>
</evidence>
<name>A0A5C3MB93_9AGAR</name>
<dbReference type="Pfam" id="PF03372">
    <property type="entry name" value="Exo_endo_phos"/>
    <property type="match status" value="1"/>
</dbReference>
<gene>
    <name evidence="4" type="ORF">BDQ12DRAFT_697005</name>
</gene>
<evidence type="ECO:0000256" key="1">
    <source>
        <dbReference type="ARBA" id="ARBA00010774"/>
    </source>
</evidence>
<dbReference type="SUPFAM" id="SSF56219">
    <property type="entry name" value="DNase I-like"/>
    <property type="match status" value="1"/>
</dbReference>
<protein>
    <submittedName>
        <fullName evidence="4">Endonuclease/exonuclease/phosphatase</fullName>
    </submittedName>
</protein>
<dbReference type="GO" id="GO:0000175">
    <property type="term" value="F:3'-5'-RNA exonuclease activity"/>
    <property type="evidence" value="ECO:0007669"/>
    <property type="project" value="TreeGrafter"/>
</dbReference>
<sequence>MASKKTFIPTPEQLMLSEARKAKKLREANTLLSANLKPDLPAQIISRPWISLESQQELDIKLQRVKIMTWNLLAQCLVRRELFPTSNCLKAGQREGMLHAEILAQEPDIICLQEVDRLERLLPVLEKAGYQSCFASGRGKKHGCLITFKEALYSVVEEQVIYYDDEDVRDHGSEKSRRGSSFYTKNIGFLIALKSKHDTHQGVIIATTHLFWHPKYTYERSRQAGILVREVVKFRAQLGLLEWPILIAGDFNFPPEDPGYSLLVGDPLLAAQAEQVLRSQVIHVSIDPTVPATTPVSVDDEGGEAEAVDPDRVIVNARPSTDEDGLLSIQEILDLFPAESKVRSVYDAGLSKCKYSQIPSYGNRVLLPSGRRGFHEPEYTSYTHYWKSVLDYIFVLDPVDRSSKVTSLLSPHNVDDIRAGLPQKGVCGSDHVSLAADLVWATQTATTPL</sequence>
<keyword evidence="4" id="KW-0255">Endonuclease</keyword>
<evidence type="ECO:0000256" key="2">
    <source>
        <dbReference type="ARBA" id="ARBA00022801"/>
    </source>
</evidence>
<dbReference type="OrthoDB" id="428734at2759"/>
<dbReference type="GO" id="GO:0006139">
    <property type="term" value="P:nucleobase-containing compound metabolic process"/>
    <property type="evidence" value="ECO:0007669"/>
    <property type="project" value="UniProtKB-ARBA"/>
</dbReference>
<organism evidence="4 5">
    <name type="scientific">Crucibulum laeve</name>
    <dbReference type="NCBI Taxonomy" id="68775"/>
    <lineage>
        <taxon>Eukaryota</taxon>
        <taxon>Fungi</taxon>
        <taxon>Dikarya</taxon>
        <taxon>Basidiomycota</taxon>
        <taxon>Agaricomycotina</taxon>
        <taxon>Agaricomycetes</taxon>
        <taxon>Agaricomycetidae</taxon>
        <taxon>Agaricales</taxon>
        <taxon>Agaricineae</taxon>
        <taxon>Nidulariaceae</taxon>
        <taxon>Crucibulum</taxon>
    </lineage>
</organism>
<keyword evidence="4" id="KW-0540">Nuclease</keyword>
<dbReference type="PANTHER" id="PTHR12121">
    <property type="entry name" value="CARBON CATABOLITE REPRESSOR PROTEIN 4"/>
    <property type="match status" value="1"/>
</dbReference>
<keyword evidence="2" id="KW-0378">Hydrolase</keyword>
<evidence type="ECO:0000313" key="4">
    <source>
        <dbReference type="EMBL" id="TFK41068.1"/>
    </source>
</evidence>
<dbReference type="InterPro" id="IPR050410">
    <property type="entry name" value="CCR4/nocturin_mRNA_transcr"/>
</dbReference>
<dbReference type="AlphaFoldDB" id="A0A5C3MB93"/>
<dbReference type="Gene3D" id="3.60.10.10">
    <property type="entry name" value="Endonuclease/exonuclease/phosphatase"/>
    <property type="match status" value="1"/>
</dbReference>